<name>A0AAU9MNB5_9ASTR</name>
<protein>
    <submittedName>
        <fullName evidence="1">Uncharacterized protein</fullName>
    </submittedName>
</protein>
<reference evidence="1 2" key="1">
    <citation type="submission" date="2022-01" db="EMBL/GenBank/DDBJ databases">
        <authorList>
            <person name="Xiong W."/>
            <person name="Schranz E."/>
        </authorList>
    </citation>
    <scope>NUCLEOTIDE SEQUENCE [LARGE SCALE GENOMIC DNA]</scope>
</reference>
<dbReference type="Proteomes" id="UP001157418">
    <property type="component" value="Unassembled WGS sequence"/>
</dbReference>
<proteinExistence type="predicted"/>
<dbReference type="EMBL" id="CAKMRJ010002223">
    <property type="protein sequence ID" value="CAH1426971.1"/>
    <property type="molecule type" value="Genomic_DNA"/>
</dbReference>
<accession>A0AAU9MNB5</accession>
<keyword evidence="2" id="KW-1185">Reference proteome</keyword>
<evidence type="ECO:0000313" key="2">
    <source>
        <dbReference type="Proteomes" id="UP001157418"/>
    </source>
</evidence>
<gene>
    <name evidence="1" type="ORF">LVIROSA_LOCUS14023</name>
</gene>
<sequence>MDRKIKQEERRKDKLGGLGSLDLLPFDQRKLLEAKARSVFPSSRFTELSEVPVRIAGRRRHDQYTLVEFLCIVILG</sequence>
<evidence type="ECO:0000313" key="1">
    <source>
        <dbReference type="EMBL" id="CAH1426971.1"/>
    </source>
</evidence>
<dbReference type="AlphaFoldDB" id="A0AAU9MNB5"/>
<comment type="caution">
    <text evidence="1">The sequence shown here is derived from an EMBL/GenBank/DDBJ whole genome shotgun (WGS) entry which is preliminary data.</text>
</comment>
<organism evidence="1 2">
    <name type="scientific">Lactuca virosa</name>
    <dbReference type="NCBI Taxonomy" id="75947"/>
    <lineage>
        <taxon>Eukaryota</taxon>
        <taxon>Viridiplantae</taxon>
        <taxon>Streptophyta</taxon>
        <taxon>Embryophyta</taxon>
        <taxon>Tracheophyta</taxon>
        <taxon>Spermatophyta</taxon>
        <taxon>Magnoliopsida</taxon>
        <taxon>eudicotyledons</taxon>
        <taxon>Gunneridae</taxon>
        <taxon>Pentapetalae</taxon>
        <taxon>asterids</taxon>
        <taxon>campanulids</taxon>
        <taxon>Asterales</taxon>
        <taxon>Asteraceae</taxon>
        <taxon>Cichorioideae</taxon>
        <taxon>Cichorieae</taxon>
        <taxon>Lactucinae</taxon>
        <taxon>Lactuca</taxon>
    </lineage>
</organism>